<feature type="region of interest" description="Disordered" evidence="1">
    <location>
        <begin position="90"/>
        <end position="112"/>
    </location>
</feature>
<dbReference type="PRINTS" id="PR00625">
    <property type="entry name" value="JDOMAIN"/>
</dbReference>
<dbReference type="PROSITE" id="PS00636">
    <property type="entry name" value="DNAJ_1"/>
    <property type="match status" value="1"/>
</dbReference>
<dbReference type="PANTHER" id="PTHR24074">
    <property type="entry name" value="CO-CHAPERONE PROTEIN DJLA"/>
    <property type="match status" value="1"/>
</dbReference>
<keyword evidence="4" id="KW-1185">Reference proteome</keyword>
<evidence type="ECO:0000256" key="1">
    <source>
        <dbReference type="SAM" id="MobiDB-lite"/>
    </source>
</evidence>
<dbReference type="FunFam" id="1.10.287.110:FF:000190">
    <property type="entry name" value="DnaJ domain containing protein, putative"/>
    <property type="match status" value="1"/>
</dbReference>
<sequence>MVFLFTRRSTHGCSRSSCAKSSAPAIVPAVAALAQGRCVSDTHPRVISPAVKLPDLRAPAPLLRSGNLNGGAHVSESKRALDDTRCAVRRTSREAELPTAEDRSLRSLSLGPTKSTAKPFTLSKLVSSNDSETVAPHATAADFQKEPHLCHTGTVESLLLQQQYVDAYFVASFLLTIGNSAAKMEAGEQRNRLHLLSHRCLCSYALLRFRECCEDGTAALALYQQVKGSNNFSSLGMTDEVLHSRVVQALLGALVMRELYSDAAALLENLPPPVQTSSDTVPEEIFGIPSLPLLAARQDTGSTLASFRQCVSARNWAEAAQIIDGSTPAQSWVQATPLCAMFAFVRLELDDPKAARALLLPYLASLPEPPSWEVLSAAPVEHAQLWDSFISHYVFSTTLLAKASFMSGTAYLNISAALLQRALRLSPSYAPARLFAAFLLSFEAQQQDVDGAMSASDYPKVLLVTSEMLRMPEVTTLVQAELYLVRTQAQWMCGQPLEVVHEASLCVQCDPKCALAYRLRADALSVMSRGTEAAADLAAAKRLNTRVDALFDELRTQRSLYEAARRDAEAKKNSVPVFNSFQSAPAPLRSCPKANFGGGTSRSRAKGHRFTNADLSPSLRTHYDVLGVSSNASEAEIRRRYRQLTLQLHPDRLVGAAESDRRAALEAFQLLGNAYSVLSDTKLRATYDAGLPHFR</sequence>
<name>A0A640KS59_LEITA</name>
<dbReference type="InterPro" id="IPR011990">
    <property type="entry name" value="TPR-like_helical_dom_sf"/>
</dbReference>
<dbReference type="Pfam" id="PF00226">
    <property type="entry name" value="DnaJ"/>
    <property type="match status" value="1"/>
</dbReference>
<dbReference type="SUPFAM" id="SSF46565">
    <property type="entry name" value="Chaperone J-domain"/>
    <property type="match status" value="1"/>
</dbReference>
<dbReference type="InterPro" id="IPR018253">
    <property type="entry name" value="DnaJ_domain_CS"/>
</dbReference>
<dbReference type="CDD" id="cd06257">
    <property type="entry name" value="DnaJ"/>
    <property type="match status" value="1"/>
</dbReference>
<feature type="compositionally biased region" description="Basic and acidic residues" evidence="1">
    <location>
        <begin position="90"/>
        <end position="105"/>
    </location>
</feature>
<gene>
    <name evidence="3" type="ORF">LtaPh_3438100</name>
</gene>
<dbReference type="OrthoDB" id="10250354at2759"/>
<reference evidence="3" key="1">
    <citation type="submission" date="2019-11" db="EMBL/GenBank/DDBJ databases">
        <title>Leishmania tarentolae CDS.</title>
        <authorList>
            <person name="Goto Y."/>
            <person name="Yamagishi J."/>
        </authorList>
    </citation>
    <scope>NUCLEOTIDE SEQUENCE [LARGE SCALE GENOMIC DNA]</scope>
    <source>
        <strain evidence="3">Parrot Tar II</strain>
    </source>
</reference>
<dbReference type="AlphaFoldDB" id="A0A640KS59"/>
<dbReference type="InterPro" id="IPR050817">
    <property type="entry name" value="DjlA_DnaK_co-chaperone"/>
</dbReference>
<dbReference type="VEuPathDB" id="TriTrypDB:LtaPh_3438100"/>
<dbReference type="Gene3D" id="1.25.40.10">
    <property type="entry name" value="Tetratricopeptide repeat domain"/>
    <property type="match status" value="1"/>
</dbReference>
<dbReference type="EMBL" id="BLBS01000054">
    <property type="protein sequence ID" value="GET92456.1"/>
    <property type="molecule type" value="Genomic_DNA"/>
</dbReference>
<dbReference type="Proteomes" id="UP000419144">
    <property type="component" value="Unassembled WGS sequence"/>
</dbReference>
<proteinExistence type="predicted"/>
<dbReference type="InterPro" id="IPR036869">
    <property type="entry name" value="J_dom_sf"/>
</dbReference>
<evidence type="ECO:0000313" key="3">
    <source>
        <dbReference type="EMBL" id="GET92456.1"/>
    </source>
</evidence>
<dbReference type="Gene3D" id="1.10.287.110">
    <property type="entry name" value="DnaJ domain"/>
    <property type="match status" value="1"/>
</dbReference>
<protein>
    <recommendedName>
        <fullName evidence="2">J domain-containing protein</fullName>
    </recommendedName>
</protein>
<evidence type="ECO:0000259" key="2">
    <source>
        <dbReference type="PROSITE" id="PS50076"/>
    </source>
</evidence>
<feature type="domain" description="J" evidence="2">
    <location>
        <begin position="621"/>
        <end position="691"/>
    </location>
</feature>
<organism evidence="3 4">
    <name type="scientific">Leishmania tarentolae</name>
    <name type="common">Sauroleishmania tarentolae</name>
    <dbReference type="NCBI Taxonomy" id="5689"/>
    <lineage>
        <taxon>Eukaryota</taxon>
        <taxon>Discoba</taxon>
        <taxon>Euglenozoa</taxon>
        <taxon>Kinetoplastea</taxon>
        <taxon>Metakinetoplastina</taxon>
        <taxon>Trypanosomatida</taxon>
        <taxon>Trypanosomatidae</taxon>
        <taxon>Leishmaniinae</taxon>
        <taxon>Leishmania</taxon>
        <taxon>lizard Leishmania</taxon>
    </lineage>
</organism>
<dbReference type="SMART" id="SM00271">
    <property type="entry name" value="DnaJ"/>
    <property type="match status" value="1"/>
</dbReference>
<evidence type="ECO:0000313" key="4">
    <source>
        <dbReference type="Proteomes" id="UP000419144"/>
    </source>
</evidence>
<dbReference type="PROSITE" id="PS50076">
    <property type="entry name" value="DNAJ_2"/>
    <property type="match status" value="1"/>
</dbReference>
<dbReference type="InterPro" id="IPR001623">
    <property type="entry name" value="DnaJ_domain"/>
</dbReference>
<accession>A0A640KS59</accession>
<dbReference type="SUPFAM" id="SSF48452">
    <property type="entry name" value="TPR-like"/>
    <property type="match status" value="1"/>
</dbReference>
<comment type="caution">
    <text evidence="3">The sequence shown here is derived from an EMBL/GenBank/DDBJ whole genome shotgun (WGS) entry which is preliminary data.</text>
</comment>